<evidence type="ECO:0000256" key="5">
    <source>
        <dbReference type="ARBA" id="ARBA00022741"/>
    </source>
</evidence>
<dbReference type="InterPro" id="IPR003593">
    <property type="entry name" value="AAA+_ATPase"/>
</dbReference>
<dbReference type="Gene3D" id="3.40.50.300">
    <property type="entry name" value="P-loop containing nucleotide triphosphate hydrolases"/>
    <property type="match status" value="1"/>
</dbReference>
<organism evidence="12">
    <name type="scientific">Tigriopus japonicus</name>
    <name type="common">Copepod</name>
    <dbReference type="NCBI Taxonomy" id="158387"/>
    <lineage>
        <taxon>Eukaryota</taxon>
        <taxon>Metazoa</taxon>
        <taxon>Ecdysozoa</taxon>
        <taxon>Arthropoda</taxon>
        <taxon>Crustacea</taxon>
        <taxon>Multicrustacea</taxon>
        <taxon>Hexanauplia</taxon>
        <taxon>Copepoda</taxon>
        <taxon>Harpacticoida</taxon>
        <taxon>Harpacticidae</taxon>
        <taxon>Tigriopus</taxon>
    </lineage>
</organism>
<feature type="transmembrane region" description="Helical" evidence="10">
    <location>
        <begin position="549"/>
        <end position="573"/>
    </location>
</feature>
<dbReference type="Pfam" id="PF01061">
    <property type="entry name" value="ABC2_membrane"/>
    <property type="match status" value="1"/>
</dbReference>
<evidence type="ECO:0000313" key="12">
    <source>
        <dbReference type="EMBL" id="AHK05666.1"/>
    </source>
</evidence>
<feature type="transmembrane region" description="Helical" evidence="10">
    <location>
        <begin position="628"/>
        <end position="650"/>
    </location>
</feature>
<accession>A0A0A7AS26</accession>
<name>A0A0A7AS26_TIGJA</name>
<feature type="transmembrane region" description="Helical" evidence="10">
    <location>
        <begin position="513"/>
        <end position="537"/>
    </location>
</feature>
<keyword evidence="8 10" id="KW-0472">Membrane</keyword>
<feature type="transmembrane region" description="Helical" evidence="10">
    <location>
        <begin position="399"/>
        <end position="420"/>
    </location>
</feature>
<evidence type="ECO:0000256" key="7">
    <source>
        <dbReference type="ARBA" id="ARBA00022989"/>
    </source>
</evidence>
<evidence type="ECO:0000256" key="9">
    <source>
        <dbReference type="ARBA" id="ARBA00039188"/>
    </source>
</evidence>
<feature type="transmembrane region" description="Helical" evidence="10">
    <location>
        <begin position="432"/>
        <end position="456"/>
    </location>
</feature>
<evidence type="ECO:0000256" key="8">
    <source>
        <dbReference type="ARBA" id="ARBA00023136"/>
    </source>
</evidence>
<evidence type="ECO:0000256" key="2">
    <source>
        <dbReference type="ARBA" id="ARBA00005814"/>
    </source>
</evidence>
<evidence type="ECO:0000256" key="1">
    <source>
        <dbReference type="ARBA" id="ARBA00004141"/>
    </source>
</evidence>
<dbReference type="SMART" id="SM00382">
    <property type="entry name" value="AAA"/>
    <property type="match status" value="1"/>
</dbReference>
<comment type="subcellular location">
    <subcellularLocation>
        <location evidence="1">Membrane</location>
        <topology evidence="1">Multi-pass membrane protein</topology>
    </subcellularLocation>
</comment>
<keyword evidence="5" id="KW-0547">Nucleotide-binding</keyword>
<keyword evidence="4 10" id="KW-0812">Transmembrane</keyword>
<dbReference type="GO" id="GO:0005524">
    <property type="term" value="F:ATP binding"/>
    <property type="evidence" value="ECO:0007669"/>
    <property type="project" value="UniProtKB-KW"/>
</dbReference>
<feature type="domain" description="ABC transporter" evidence="11">
    <location>
        <begin position="64"/>
        <end position="306"/>
    </location>
</feature>
<dbReference type="EMBL" id="KF906301">
    <property type="protein sequence ID" value="AHK05666.1"/>
    <property type="molecule type" value="mRNA"/>
</dbReference>
<dbReference type="PANTHER" id="PTHR48041:SF129">
    <property type="entry name" value="PROTEIN WHITE"/>
    <property type="match status" value="1"/>
</dbReference>
<dbReference type="GO" id="GO:0140359">
    <property type="term" value="F:ABC-type transporter activity"/>
    <property type="evidence" value="ECO:0007669"/>
    <property type="project" value="InterPro"/>
</dbReference>
<dbReference type="CDD" id="cd03213">
    <property type="entry name" value="ABCG_EPDR"/>
    <property type="match status" value="1"/>
</dbReference>
<dbReference type="GO" id="GO:0005886">
    <property type="term" value="C:plasma membrane"/>
    <property type="evidence" value="ECO:0007669"/>
    <property type="project" value="TreeGrafter"/>
</dbReference>
<keyword evidence="3" id="KW-0813">Transport</keyword>
<dbReference type="InterPro" id="IPR027417">
    <property type="entry name" value="P-loop_NTPase"/>
</dbReference>
<evidence type="ECO:0000259" key="11">
    <source>
        <dbReference type="PROSITE" id="PS50893"/>
    </source>
</evidence>
<dbReference type="InterPro" id="IPR013525">
    <property type="entry name" value="ABC2_TM"/>
</dbReference>
<dbReference type="Pfam" id="PF19055">
    <property type="entry name" value="ABC2_membrane_7"/>
    <property type="match status" value="1"/>
</dbReference>
<dbReference type="PROSITE" id="PS50893">
    <property type="entry name" value="ABC_TRANSPORTER_2"/>
    <property type="match status" value="1"/>
</dbReference>
<dbReference type="InterPro" id="IPR017871">
    <property type="entry name" value="ABC_transporter-like_CS"/>
</dbReference>
<dbReference type="GO" id="GO:0030659">
    <property type="term" value="C:cytoplasmic vesicle membrane"/>
    <property type="evidence" value="ECO:0007669"/>
    <property type="project" value="TreeGrafter"/>
</dbReference>
<sequence>MAMNPSEAQPFMAPPPPTGLTYSWQNLRAQVPISRQSGFASCFTQCPPRCGRNREPIVDQGSEALNGGLVRDDQASKVVLDDVSGIVEKGDLCAILGASGAGKSTLLNALTMRNVDALEISGERYCNSELVTPESLTAQSAYVQQDDMFIGTLTVREHLQFQARVRMDRHFNAKERMDRVQEVIAHFGLDNCADVLIGVQGRIKGISGGESKRLALASEVLTDPLLMFCDEPTSGLDSYMALTVVETLKNMATEGKTVIITIHQPSSQIFEMFNKILLLANGRVAFHGSREDAEGFFRSMDMIVPQYFNPADFYVQKLAMVAGKRDESQSQIQKICDTFQSSMWGSQLRDKLAKNASPEDSASTKVSIRASVSKYKVSWWRQFSALMTRTYLATIKEPLIAKVKIISTLVVSLVLGFIYYGQKHDQAGIMNINGAIFIIITNLSFENIFAVIMVFCNELPIFLREHANGMYRTDVYLICKQLVETPVFIITTTITVVILYLMTGMNPDPLRFLGALGIALLLTQVIVSFGYMISCIVPNAQVGNDISPVLILPFMLVGGFFLNNLSIPTWLIWLKYISWFKYANECLVINQWSGVEEIDCDEGVDWGCIHTGDEVIARLGYDKANMTFNLVMMVVFSLVYRLIGFVVLCIKSRRRN</sequence>
<feature type="transmembrane region" description="Helical" evidence="10">
    <location>
        <begin position="477"/>
        <end position="501"/>
    </location>
</feature>
<protein>
    <recommendedName>
        <fullName evidence="9">Protein white</fullName>
    </recommendedName>
</protein>
<dbReference type="GO" id="GO:0016887">
    <property type="term" value="F:ATP hydrolysis activity"/>
    <property type="evidence" value="ECO:0007669"/>
    <property type="project" value="InterPro"/>
</dbReference>
<dbReference type="InterPro" id="IPR043926">
    <property type="entry name" value="ABCG_dom"/>
</dbReference>
<evidence type="ECO:0000256" key="10">
    <source>
        <dbReference type="SAM" id="Phobius"/>
    </source>
</evidence>
<dbReference type="PANTHER" id="PTHR48041">
    <property type="entry name" value="ABC TRANSPORTER G FAMILY MEMBER 28"/>
    <property type="match status" value="1"/>
</dbReference>
<keyword evidence="6 12" id="KW-0067">ATP-binding</keyword>
<dbReference type="PROSITE" id="PS00211">
    <property type="entry name" value="ABC_TRANSPORTER_1"/>
    <property type="match status" value="1"/>
</dbReference>
<dbReference type="SUPFAM" id="SSF52540">
    <property type="entry name" value="P-loop containing nucleoside triphosphate hydrolases"/>
    <property type="match status" value="1"/>
</dbReference>
<proteinExistence type="evidence at transcript level"/>
<comment type="similarity">
    <text evidence="2">Belongs to the ABC transporter superfamily. ABCG family. Eye pigment precursor importer (TC 3.A.1.204) subfamily.</text>
</comment>
<dbReference type="Pfam" id="PF00005">
    <property type="entry name" value="ABC_tran"/>
    <property type="match status" value="1"/>
</dbReference>
<evidence type="ECO:0000256" key="6">
    <source>
        <dbReference type="ARBA" id="ARBA00022840"/>
    </source>
</evidence>
<dbReference type="AlphaFoldDB" id="A0A0A7AS26"/>
<dbReference type="InterPro" id="IPR003439">
    <property type="entry name" value="ABC_transporter-like_ATP-bd"/>
</dbReference>
<keyword evidence="7 10" id="KW-1133">Transmembrane helix</keyword>
<reference evidence="12" key="1">
    <citation type="submission" date="2013-11" db="EMBL/GenBank/DDBJ databases">
        <title>The ABC transporter gene family of the intertidal copepod, Tigriopus japonicus.</title>
        <authorList>
            <person name="Rhee J.-S."/>
            <person name="Kim B.-M."/>
            <person name="Jeong C.-B."/>
            <person name="Lee J.-S."/>
        </authorList>
    </citation>
    <scope>NUCLEOTIDE SEQUENCE</scope>
</reference>
<evidence type="ECO:0000256" key="4">
    <source>
        <dbReference type="ARBA" id="ARBA00022692"/>
    </source>
</evidence>
<dbReference type="InterPro" id="IPR050352">
    <property type="entry name" value="ABCG_transporters"/>
</dbReference>
<evidence type="ECO:0000256" key="3">
    <source>
        <dbReference type="ARBA" id="ARBA00022448"/>
    </source>
</evidence>